<reference evidence="1" key="2">
    <citation type="submission" date="2023-04" db="EMBL/GenBank/DDBJ databases">
        <authorList>
            <person name="Bruccoleri R.E."/>
            <person name="Oakeley E.J."/>
            <person name="Faust A.-M."/>
            <person name="Dessus-Babus S."/>
            <person name="Altorfer M."/>
            <person name="Burckhardt D."/>
            <person name="Oertli M."/>
            <person name="Naumann U."/>
            <person name="Petersen F."/>
            <person name="Wong J."/>
        </authorList>
    </citation>
    <scope>NUCLEOTIDE SEQUENCE</scope>
    <source>
        <strain evidence="1">GSM-AAB239-AS_SAM_17_03QT</strain>
        <tissue evidence="1">Leaf</tissue>
    </source>
</reference>
<dbReference type="Proteomes" id="UP001140949">
    <property type="component" value="Unassembled WGS sequence"/>
</dbReference>
<keyword evidence="2" id="KW-1185">Reference proteome</keyword>
<dbReference type="GO" id="GO:0060147">
    <property type="term" value="P:regulation of post-transcriptional gene silencing"/>
    <property type="evidence" value="ECO:0007669"/>
    <property type="project" value="InterPro"/>
</dbReference>
<evidence type="ECO:0000313" key="1">
    <source>
        <dbReference type="EMBL" id="KAJ6792603.1"/>
    </source>
</evidence>
<proteinExistence type="predicted"/>
<dbReference type="PANTHER" id="PTHR16212:SF4">
    <property type="entry name" value="FOCADHESIN"/>
    <property type="match status" value="1"/>
</dbReference>
<protein>
    <submittedName>
        <fullName evidence="1">Uncharacterized protein</fullName>
    </submittedName>
</protein>
<dbReference type="EMBL" id="JANAVB010043419">
    <property type="protein sequence ID" value="KAJ6792603.1"/>
    <property type="molecule type" value="Genomic_DNA"/>
</dbReference>
<gene>
    <name evidence="1" type="ORF">M6B38_238470</name>
</gene>
<dbReference type="AlphaFoldDB" id="A0AAX6DLC6"/>
<evidence type="ECO:0000313" key="2">
    <source>
        <dbReference type="Proteomes" id="UP001140949"/>
    </source>
</evidence>
<accession>A0AAX6DLC6</accession>
<name>A0AAX6DLC6_IRIPA</name>
<sequence length="109" mass="12202">MKWLFQDEHEHQQWPAVISLGLISNCFHATDRKNKVEVIGGLLKGSKNLVLVNYLVQLYYPSFSLLKIPCGHQRIASCIEEYFCCISCAAIMGGIHTPVDEGSCHAYAC</sequence>
<dbReference type="PANTHER" id="PTHR16212">
    <property type="entry name" value="FOCADHESIN FAMILY MEMBER"/>
    <property type="match status" value="1"/>
</dbReference>
<organism evidence="1 2">
    <name type="scientific">Iris pallida</name>
    <name type="common">Sweet iris</name>
    <dbReference type="NCBI Taxonomy" id="29817"/>
    <lineage>
        <taxon>Eukaryota</taxon>
        <taxon>Viridiplantae</taxon>
        <taxon>Streptophyta</taxon>
        <taxon>Embryophyta</taxon>
        <taxon>Tracheophyta</taxon>
        <taxon>Spermatophyta</taxon>
        <taxon>Magnoliopsida</taxon>
        <taxon>Liliopsida</taxon>
        <taxon>Asparagales</taxon>
        <taxon>Iridaceae</taxon>
        <taxon>Iridoideae</taxon>
        <taxon>Irideae</taxon>
        <taxon>Iris</taxon>
    </lineage>
</organism>
<comment type="caution">
    <text evidence="1">The sequence shown here is derived from an EMBL/GenBank/DDBJ whole genome shotgun (WGS) entry which is preliminary data.</text>
</comment>
<reference evidence="1" key="1">
    <citation type="journal article" date="2023" name="GigaByte">
        <title>Genome assembly of the bearded iris, Iris pallida Lam.</title>
        <authorList>
            <person name="Bruccoleri R.E."/>
            <person name="Oakeley E.J."/>
            <person name="Faust A.M.E."/>
            <person name="Altorfer M."/>
            <person name="Dessus-Babus S."/>
            <person name="Burckhardt D."/>
            <person name="Oertli M."/>
            <person name="Naumann U."/>
            <person name="Petersen F."/>
            <person name="Wong J."/>
        </authorList>
    </citation>
    <scope>NUCLEOTIDE SEQUENCE</scope>
    <source>
        <strain evidence="1">GSM-AAB239-AS_SAM_17_03QT</strain>
    </source>
</reference>
<dbReference type="InterPro" id="IPR045163">
    <property type="entry name" value="Focadhesin/RST1"/>
</dbReference>